<keyword evidence="6 9" id="KW-0658">Purine biosynthesis</keyword>
<evidence type="ECO:0000256" key="8">
    <source>
        <dbReference type="ARBA" id="ARBA00022962"/>
    </source>
</evidence>
<dbReference type="NCBIfam" id="NF000848">
    <property type="entry name" value="PRK00074.1"/>
    <property type="match status" value="1"/>
</dbReference>
<dbReference type="InterPro" id="IPR029062">
    <property type="entry name" value="Class_I_gatase-like"/>
</dbReference>
<dbReference type="EMBL" id="FSQZ01000001">
    <property type="protein sequence ID" value="SIN72982.1"/>
    <property type="molecule type" value="Genomic_DNA"/>
</dbReference>
<dbReference type="PRINTS" id="PR00096">
    <property type="entry name" value="GATASE"/>
</dbReference>
<feature type="domain" description="GMPS ATP-PPase" evidence="11">
    <location>
        <begin position="198"/>
        <end position="389"/>
    </location>
</feature>
<dbReference type="SUPFAM" id="SSF52402">
    <property type="entry name" value="Adenine nucleotide alpha hydrolases-like"/>
    <property type="match status" value="1"/>
</dbReference>
<feature type="active site" evidence="9">
    <location>
        <position position="171"/>
    </location>
</feature>
<evidence type="ECO:0000313" key="12">
    <source>
        <dbReference type="EMBL" id="SIN72982.1"/>
    </source>
</evidence>
<dbReference type="InterPro" id="IPR022310">
    <property type="entry name" value="NAD/GMP_synthase"/>
</dbReference>
<feature type="binding site" evidence="10">
    <location>
        <begin position="225"/>
        <end position="231"/>
    </location>
    <ligand>
        <name>ATP</name>
        <dbReference type="ChEBI" id="CHEBI:30616"/>
    </ligand>
</feature>
<gene>
    <name evidence="9" type="primary">guaA</name>
    <name evidence="12" type="ORF">SAMN05444368_1560</name>
</gene>
<evidence type="ECO:0000256" key="4">
    <source>
        <dbReference type="ARBA" id="ARBA00022741"/>
    </source>
</evidence>
<name>A0ABY1JEG3_9BACT</name>
<dbReference type="CDD" id="cd01742">
    <property type="entry name" value="GATase1_GMP_Synthase"/>
    <property type="match status" value="1"/>
</dbReference>
<dbReference type="PANTHER" id="PTHR11922:SF2">
    <property type="entry name" value="GMP SYNTHASE [GLUTAMINE-HYDROLYZING]"/>
    <property type="match status" value="1"/>
</dbReference>
<dbReference type="Pfam" id="PF00958">
    <property type="entry name" value="GMP_synt_C"/>
    <property type="match status" value="1"/>
</dbReference>
<dbReference type="PROSITE" id="PS51273">
    <property type="entry name" value="GATASE_TYPE_1"/>
    <property type="match status" value="1"/>
</dbReference>
<dbReference type="EC" id="6.3.5.2" evidence="9"/>
<evidence type="ECO:0000256" key="3">
    <source>
        <dbReference type="ARBA" id="ARBA00022598"/>
    </source>
</evidence>
<dbReference type="InterPro" id="IPR017926">
    <property type="entry name" value="GATASE"/>
</dbReference>
<dbReference type="InterPro" id="IPR025777">
    <property type="entry name" value="GMPS_ATP_PPase_dom"/>
</dbReference>
<comment type="caution">
    <text evidence="12">The sequence shown here is derived from an EMBL/GenBank/DDBJ whole genome shotgun (WGS) entry which is preliminary data.</text>
</comment>
<dbReference type="Pfam" id="PF02540">
    <property type="entry name" value="NAD_synthase"/>
    <property type="match status" value="1"/>
</dbReference>
<keyword evidence="4 9" id="KW-0547">Nucleotide-binding</keyword>
<evidence type="ECO:0000256" key="7">
    <source>
        <dbReference type="ARBA" id="ARBA00022840"/>
    </source>
</evidence>
<dbReference type="PROSITE" id="PS51553">
    <property type="entry name" value="GMPS_ATP_PPASE"/>
    <property type="match status" value="1"/>
</dbReference>
<dbReference type="InterPro" id="IPR022955">
    <property type="entry name" value="GMP_synthase"/>
</dbReference>
<dbReference type="PANTHER" id="PTHR11922">
    <property type="entry name" value="GMP SYNTHASE-RELATED"/>
    <property type="match status" value="1"/>
</dbReference>
<keyword evidence="8 9" id="KW-0315">Glutamine amidotransferase</keyword>
<comment type="subunit">
    <text evidence="9">Homodimer.</text>
</comment>
<evidence type="ECO:0000256" key="1">
    <source>
        <dbReference type="ARBA" id="ARBA00002332"/>
    </source>
</evidence>
<dbReference type="InterPro" id="IPR014729">
    <property type="entry name" value="Rossmann-like_a/b/a_fold"/>
</dbReference>
<keyword evidence="3 9" id="KW-0436">Ligase</keyword>
<dbReference type="Proteomes" id="UP000185093">
    <property type="component" value="Unassembled WGS sequence"/>
</dbReference>
<accession>A0ABY1JEG3</accession>
<dbReference type="NCBIfam" id="TIGR00888">
    <property type="entry name" value="guaA_Nterm"/>
    <property type="match status" value="1"/>
</dbReference>
<dbReference type="SUPFAM" id="SSF52317">
    <property type="entry name" value="Class I glutamine amidotransferase-like"/>
    <property type="match status" value="1"/>
</dbReference>
<evidence type="ECO:0000259" key="11">
    <source>
        <dbReference type="PROSITE" id="PS51553"/>
    </source>
</evidence>
<dbReference type="InterPro" id="IPR001674">
    <property type="entry name" value="GMP_synth_C"/>
</dbReference>
<keyword evidence="13" id="KW-1185">Reference proteome</keyword>
<dbReference type="InterPro" id="IPR004739">
    <property type="entry name" value="GMP_synth_GATase"/>
</dbReference>
<keyword evidence="5 9" id="KW-0332">GMP biosynthesis</keyword>
<protein>
    <recommendedName>
        <fullName evidence="9">GMP synthase [glutamine-hydrolyzing]</fullName>
        <ecNumber evidence="9">6.3.5.2</ecNumber>
    </recommendedName>
    <alternativeName>
        <fullName evidence="9">GMP synthetase</fullName>
    </alternativeName>
    <alternativeName>
        <fullName evidence="9">Glutamine amidotransferase</fullName>
    </alternativeName>
</protein>
<evidence type="ECO:0000256" key="5">
    <source>
        <dbReference type="ARBA" id="ARBA00022749"/>
    </source>
</evidence>
<comment type="pathway">
    <text evidence="2 9">Purine metabolism; GMP biosynthesis; GMP from XMP (L-Gln route): step 1/1.</text>
</comment>
<organism evidence="12 13">
    <name type="scientific">Acetomicrobium flavidum</name>
    <dbReference type="NCBI Taxonomy" id="49896"/>
    <lineage>
        <taxon>Bacteria</taxon>
        <taxon>Thermotogati</taxon>
        <taxon>Synergistota</taxon>
        <taxon>Synergistia</taxon>
        <taxon>Synergistales</taxon>
        <taxon>Acetomicrobiaceae</taxon>
        <taxon>Acetomicrobium</taxon>
    </lineage>
</organism>
<proteinExistence type="inferred from homology"/>
<sequence length="514" mass="56833">MRAKDVVVVLDCGSQYTQLIARRIRELKVYSEILPWDASLEEIRSKNPKGIIISGSPKSILLPGSPMISKELLELGIPVLGICYGMQLLSHILGGQVGRVGLAEYGRACIEIQGEGEGLFKGLPKQFNVWMSHGDTVVKLPPKARVLAKSEGGLIAAMAVEGKQIFGLQFHPEVVHTEHGVEILKNFVFDICQCEPSWNLGDWVDEQIKEIARTVGDGKVISAVSGGVDSTVAAVLTKRAIGDNLHCVFVNNGLLRLNEPESVLSVYRDKLDLNVHYVDASDKFLAALKGITDPEEKRKAVGRTFIEVFEEEAEKFGDAQWLLQGTLYPDVIESGHKGKGASVIKTHHNVGGLPEKMKFKLLEPLKDLFKDEVRAIGAILGVPRSILRRHPFPGPGLSVRCLGEVTREKLDLLRRADAIFIEELDLAGFYEKVWQAFCVLLPVRSVGVMGDERTYGYTIALRAVESLDGMTADWTYLNRELLDKVARRICNEVHGINRVVLDVTSKPPATIEWE</sequence>
<comment type="catalytic activity">
    <reaction evidence="9">
        <text>XMP + L-glutamine + ATP + H2O = GMP + L-glutamate + AMP + diphosphate + 2 H(+)</text>
        <dbReference type="Rhea" id="RHEA:11680"/>
        <dbReference type="ChEBI" id="CHEBI:15377"/>
        <dbReference type="ChEBI" id="CHEBI:15378"/>
        <dbReference type="ChEBI" id="CHEBI:29985"/>
        <dbReference type="ChEBI" id="CHEBI:30616"/>
        <dbReference type="ChEBI" id="CHEBI:33019"/>
        <dbReference type="ChEBI" id="CHEBI:57464"/>
        <dbReference type="ChEBI" id="CHEBI:58115"/>
        <dbReference type="ChEBI" id="CHEBI:58359"/>
        <dbReference type="ChEBI" id="CHEBI:456215"/>
        <dbReference type="EC" id="6.3.5.2"/>
    </reaction>
</comment>
<dbReference type="Gene3D" id="3.40.50.880">
    <property type="match status" value="1"/>
</dbReference>
<evidence type="ECO:0000256" key="10">
    <source>
        <dbReference type="PROSITE-ProRule" id="PRU00886"/>
    </source>
</evidence>
<dbReference type="Gene3D" id="3.40.50.620">
    <property type="entry name" value="HUPs"/>
    <property type="match status" value="1"/>
</dbReference>
<comment type="function">
    <text evidence="1 9">Catalyzes the synthesis of GMP from XMP.</text>
</comment>
<evidence type="ECO:0000256" key="9">
    <source>
        <dbReference type="HAMAP-Rule" id="MF_00344"/>
    </source>
</evidence>
<dbReference type="Pfam" id="PF00117">
    <property type="entry name" value="GATase"/>
    <property type="match status" value="1"/>
</dbReference>
<evidence type="ECO:0000256" key="6">
    <source>
        <dbReference type="ARBA" id="ARBA00022755"/>
    </source>
</evidence>
<dbReference type="HAMAP" id="MF_00344">
    <property type="entry name" value="GMP_synthase"/>
    <property type="match status" value="1"/>
</dbReference>
<dbReference type="NCBIfam" id="TIGR00884">
    <property type="entry name" value="guaA_Cterm"/>
    <property type="match status" value="1"/>
</dbReference>
<dbReference type="PRINTS" id="PR00097">
    <property type="entry name" value="ANTSNTHASEII"/>
</dbReference>
<dbReference type="PRINTS" id="PR00099">
    <property type="entry name" value="CPSGATASE"/>
</dbReference>
<dbReference type="Gene3D" id="3.30.300.10">
    <property type="match status" value="1"/>
</dbReference>
<keyword evidence="7 9" id="KW-0067">ATP-binding</keyword>
<dbReference type="SUPFAM" id="SSF54810">
    <property type="entry name" value="GMP synthetase C-terminal dimerisation domain"/>
    <property type="match status" value="1"/>
</dbReference>
<evidence type="ECO:0000256" key="2">
    <source>
        <dbReference type="ARBA" id="ARBA00005153"/>
    </source>
</evidence>
<dbReference type="CDD" id="cd01997">
    <property type="entry name" value="GMP_synthase_C"/>
    <property type="match status" value="1"/>
</dbReference>
<feature type="active site" description="Nucleophile" evidence="9">
    <location>
        <position position="83"/>
    </location>
</feature>
<evidence type="ECO:0000313" key="13">
    <source>
        <dbReference type="Proteomes" id="UP000185093"/>
    </source>
</evidence>
<feature type="active site" evidence="9">
    <location>
        <position position="173"/>
    </location>
</feature>
<reference evidence="12 13" key="1">
    <citation type="submission" date="2016-11" db="EMBL/GenBank/DDBJ databases">
        <authorList>
            <person name="Varghese N."/>
            <person name="Submissions S."/>
        </authorList>
    </citation>
    <scope>NUCLEOTIDE SEQUENCE [LARGE SCALE GENOMIC DNA]</scope>
    <source>
        <strain evidence="12 13">DSM 20664</strain>
    </source>
</reference>
<dbReference type="RefSeq" id="WP_074199816.1">
    <property type="nucleotide sequence ID" value="NZ_DAONBL010000066.1"/>
</dbReference>